<dbReference type="AlphaFoldDB" id="A0A4Y8ZPT2"/>
<dbReference type="InterPro" id="IPR000073">
    <property type="entry name" value="AB_hydrolase_1"/>
</dbReference>
<dbReference type="RefSeq" id="WP_135087274.1">
    <property type="nucleotide sequence ID" value="NZ_SPDV01000021.1"/>
</dbReference>
<name>A0A4Y8ZPT2_9SPHN</name>
<dbReference type="Gene3D" id="3.40.50.1820">
    <property type="entry name" value="alpha/beta hydrolase"/>
    <property type="match status" value="1"/>
</dbReference>
<organism evidence="2 3">
    <name type="scientific">Sphingomonas parva</name>
    <dbReference type="NCBI Taxonomy" id="2555898"/>
    <lineage>
        <taxon>Bacteria</taxon>
        <taxon>Pseudomonadati</taxon>
        <taxon>Pseudomonadota</taxon>
        <taxon>Alphaproteobacteria</taxon>
        <taxon>Sphingomonadales</taxon>
        <taxon>Sphingomonadaceae</taxon>
        <taxon>Sphingomonas</taxon>
    </lineage>
</organism>
<dbReference type="InterPro" id="IPR029058">
    <property type="entry name" value="AB_hydrolase_fold"/>
</dbReference>
<keyword evidence="3" id="KW-1185">Reference proteome</keyword>
<dbReference type="Pfam" id="PF12697">
    <property type="entry name" value="Abhydrolase_6"/>
    <property type="match status" value="1"/>
</dbReference>
<dbReference type="OrthoDB" id="5491135at2"/>
<gene>
    <name evidence="2" type="ORF">E2493_12525</name>
</gene>
<dbReference type="GO" id="GO:0016787">
    <property type="term" value="F:hydrolase activity"/>
    <property type="evidence" value="ECO:0007669"/>
    <property type="project" value="UniProtKB-KW"/>
</dbReference>
<dbReference type="PANTHER" id="PTHR43798:SF29">
    <property type="entry name" value="AB HYDROLASE-1 DOMAIN-CONTAINING PROTEIN"/>
    <property type="match status" value="1"/>
</dbReference>
<dbReference type="Proteomes" id="UP000298213">
    <property type="component" value="Unassembled WGS sequence"/>
</dbReference>
<protein>
    <submittedName>
        <fullName evidence="2">Alpha/beta fold hydrolase</fullName>
    </submittedName>
</protein>
<dbReference type="PRINTS" id="PR00111">
    <property type="entry name" value="ABHYDROLASE"/>
</dbReference>
<evidence type="ECO:0000259" key="1">
    <source>
        <dbReference type="Pfam" id="PF12697"/>
    </source>
</evidence>
<keyword evidence="2" id="KW-0378">Hydrolase</keyword>
<dbReference type="PANTHER" id="PTHR43798">
    <property type="entry name" value="MONOACYLGLYCEROL LIPASE"/>
    <property type="match status" value="1"/>
</dbReference>
<evidence type="ECO:0000313" key="2">
    <source>
        <dbReference type="EMBL" id="TFI58013.1"/>
    </source>
</evidence>
<dbReference type="InterPro" id="IPR050266">
    <property type="entry name" value="AB_hydrolase_sf"/>
</dbReference>
<dbReference type="EMBL" id="SPDV01000021">
    <property type="protein sequence ID" value="TFI58013.1"/>
    <property type="molecule type" value="Genomic_DNA"/>
</dbReference>
<dbReference type="SUPFAM" id="SSF53474">
    <property type="entry name" value="alpha/beta-Hydrolases"/>
    <property type="match status" value="1"/>
</dbReference>
<feature type="domain" description="AB hydrolase-1" evidence="1">
    <location>
        <begin position="9"/>
        <end position="224"/>
    </location>
</feature>
<reference evidence="2 3" key="1">
    <citation type="submission" date="2019-03" db="EMBL/GenBank/DDBJ databases">
        <title>Genome sequence of Sphingomonas sp. 17J27-24.</title>
        <authorList>
            <person name="Kim M."/>
            <person name="Maeng S."/>
            <person name="Sathiyaraj S."/>
        </authorList>
    </citation>
    <scope>NUCLEOTIDE SEQUENCE [LARGE SCALE GENOMIC DNA]</scope>
    <source>
        <strain evidence="2 3">17J27-24</strain>
    </source>
</reference>
<comment type="caution">
    <text evidence="2">The sequence shown here is derived from an EMBL/GenBank/DDBJ whole genome shotgun (WGS) entry which is preliminary data.</text>
</comment>
<evidence type="ECO:0000313" key="3">
    <source>
        <dbReference type="Proteomes" id="UP000298213"/>
    </source>
</evidence>
<sequence>MLPSLTPLVLLPGLLNDAFLWRRQVEDLAGIAAAFVPDLTIDDSIAAMAARVLAAAPPVFSLAGLSMGGYVAFEIMRQAPERVVRLALFSTGAAPDDEARRRQRLRGMESLRLGRFVGVTSRMLPQLVHPDHVAGPIGADVTAMAARVGGAAFLRQQQAILDRPDSRPTLATIAVPTLVAVGDSDLLTPPAQALEIHRGIAGSVLRTIDRCGHLPALEQPDETSRLLRAWLSA</sequence>
<proteinExistence type="predicted"/>
<accession>A0A4Y8ZPT2</accession>